<gene>
    <name evidence="1" type="ORF">XA68_13746</name>
</gene>
<dbReference type="EMBL" id="LAZP02000297">
    <property type="protein sequence ID" value="PFH58382.1"/>
    <property type="molecule type" value="Genomic_DNA"/>
</dbReference>
<keyword evidence="2" id="KW-1185">Reference proteome</keyword>
<sequence length="288" mass="33094">MSWAAQLRRLTQCRLYSSHKNHKPRSLPRTRIKREAEGDLRLSEAQRDAFRLLKERGGPLMPGTFISFPMSQYPGNLSDKWQYQKARTTTWAIETASLLALKVSSMPSWTQRPRWKARQSAITPTGVALHREALEAFAAGDGETLRRICVGHHAEKLTASLDRRPRREGVRFTIDLPTWSLWYPRLMSHMVGRLEPTTMMEQAVVAVASRQRLSRYNLTTGVEIPGSLRLQNKVEYVVLSRIVDCVTYESKPWRLWGTVTPTTLEEYVKNKIALEQEVIHKAGWKKPS</sequence>
<protein>
    <recommendedName>
        <fullName evidence="3">Tim44-like domain-containing protein</fullName>
    </recommendedName>
</protein>
<evidence type="ECO:0000313" key="1">
    <source>
        <dbReference type="EMBL" id="PFH58382.1"/>
    </source>
</evidence>
<reference evidence="1 2" key="2">
    <citation type="journal article" date="2017" name="Sci. Rep.">
        <title>Ant-infecting Ophiocordyceps genomes reveal a high diversity of potential behavioral manipulation genes and a possible major role for enterotoxins.</title>
        <authorList>
            <person name="de Bekker C."/>
            <person name="Ohm R.A."/>
            <person name="Evans H.C."/>
            <person name="Brachmann A."/>
            <person name="Hughes D.P."/>
        </authorList>
    </citation>
    <scope>NUCLEOTIDE SEQUENCE [LARGE SCALE GENOMIC DNA]</scope>
    <source>
        <strain evidence="1 2">SC16a</strain>
    </source>
</reference>
<proteinExistence type="predicted"/>
<dbReference type="Gene3D" id="3.10.450.240">
    <property type="match status" value="1"/>
</dbReference>
<comment type="caution">
    <text evidence="1">The sequence shown here is derived from an EMBL/GenBank/DDBJ whole genome shotgun (WGS) entry which is preliminary data.</text>
</comment>
<dbReference type="AlphaFoldDB" id="A0A2A9PBS8"/>
<accession>A0A2A9PBS8</accession>
<evidence type="ECO:0008006" key="3">
    <source>
        <dbReference type="Google" id="ProtNLM"/>
    </source>
</evidence>
<name>A0A2A9PBS8_OPHUN</name>
<dbReference type="OrthoDB" id="19619at2759"/>
<reference evidence="1 2" key="1">
    <citation type="journal article" date="2015" name="BMC Genomics">
        <title>Gene expression during zombie ant biting behavior reflects the complexity underlying fungal parasitic behavioral manipulation.</title>
        <authorList>
            <person name="de Bekker C."/>
            <person name="Ohm R.A."/>
            <person name="Loreto R.G."/>
            <person name="Sebastian A."/>
            <person name="Albert I."/>
            <person name="Merrow M."/>
            <person name="Brachmann A."/>
            <person name="Hughes D.P."/>
        </authorList>
    </citation>
    <scope>NUCLEOTIDE SEQUENCE [LARGE SCALE GENOMIC DNA]</scope>
    <source>
        <strain evidence="1 2">SC16a</strain>
    </source>
</reference>
<evidence type="ECO:0000313" key="2">
    <source>
        <dbReference type="Proteomes" id="UP000037136"/>
    </source>
</evidence>
<dbReference type="Proteomes" id="UP000037136">
    <property type="component" value="Unassembled WGS sequence"/>
</dbReference>
<dbReference type="STRING" id="268505.A0A2A9PBS8"/>
<organism evidence="1 2">
    <name type="scientific">Ophiocordyceps unilateralis</name>
    <name type="common">Zombie-ant fungus</name>
    <name type="synonym">Torrubia unilateralis</name>
    <dbReference type="NCBI Taxonomy" id="268505"/>
    <lineage>
        <taxon>Eukaryota</taxon>
        <taxon>Fungi</taxon>
        <taxon>Dikarya</taxon>
        <taxon>Ascomycota</taxon>
        <taxon>Pezizomycotina</taxon>
        <taxon>Sordariomycetes</taxon>
        <taxon>Hypocreomycetidae</taxon>
        <taxon>Hypocreales</taxon>
        <taxon>Ophiocordycipitaceae</taxon>
        <taxon>Ophiocordyceps</taxon>
    </lineage>
</organism>